<keyword evidence="1" id="KW-0472">Membrane</keyword>
<keyword evidence="1" id="KW-1133">Transmembrane helix</keyword>
<dbReference type="AlphaFoldDB" id="Q97CF3"/>
<evidence type="ECO:0000313" key="3">
    <source>
        <dbReference type="Proteomes" id="UP000001017"/>
    </source>
</evidence>
<feature type="transmembrane region" description="Helical" evidence="1">
    <location>
        <begin position="38"/>
        <end position="57"/>
    </location>
</feature>
<dbReference type="HOGENOM" id="CLU_183045_1_1_2"/>
<dbReference type="GeneID" id="1441633"/>
<proteinExistence type="predicted"/>
<reference evidence="2 3" key="1">
    <citation type="journal article" date="1999" name="Proc. Jpn. Acad.">
        <title>Determination of the complete genomic DNA sequence of Thermoplasma volvanium GSS1.</title>
        <authorList>
            <person name="Kawashima T."/>
            <person name="Yamamoto Y."/>
            <person name="Aramaki H."/>
            <person name="Nunoshiba T."/>
            <person name="Kawamoto T."/>
            <person name="Watanabe K."/>
            <person name="Yamazaki M."/>
            <person name="Kanehori K."/>
            <person name="Amano N."/>
            <person name="Ohya Y."/>
            <person name="Makino K."/>
            <person name="Suzuki M."/>
        </authorList>
    </citation>
    <scope>NUCLEOTIDE SEQUENCE [LARGE SCALE GENOMIC DNA]</scope>
    <source>
        <strain evidence="3">ATCC 51530 / DSM 4299 / JCM 9571 / NBRC 15438 / GSS1</strain>
    </source>
</reference>
<dbReference type="RefSeq" id="WP_010916403.1">
    <property type="nucleotide sequence ID" value="NC_002689.2"/>
</dbReference>
<dbReference type="Pfam" id="PF11755">
    <property type="entry name" value="DUF3311"/>
    <property type="match status" value="1"/>
</dbReference>
<dbReference type="Proteomes" id="UP000001017">
    <property type="component" value="Chromosome"/>
</dbReference>
<name>Q97CF3_THEVO</name>
<dbReference type="KEGG" id="tvo:TVG0153694"/>
<evidence type="ECO:0000256" key="1">
    <source>
        <dbReference type="SAM" id="Phobius"/>
    </source>
</evidence>
<reference evidence="2 3" key="2">
    <citation type="journal article" date="2000" name="Proc. Natl. Acad. Sci. U.S.A.">
        <title>Archaeal adaptation to higher temperatures revealed by genomic sequence of Thermoplasma volcanium.</title>
        <authorList>
            <person name="Kawashima T."/>
            <person name="Amano N."/>
            <person name="Koike H."/>
            <person name="Makino S."/>
            <person name="Higuchi S."/>
            <person name="Kawashima-Ohya Y."/>
            <person name="Watanabe K."/>
            <person name="Yamazaki M."/>
            <person name="Kanehori K."/>
            <person name="Kawamoto T."/>
            <person name="Nunoshiba T."/>
            <person name="Yamamoto Y."/>
            <person name="Aramaki H."/>
            <person name="Makino K."/>
            <person name="Suzuki M."/>
        </authorList>
    </citation>
    <scope>NUCLEOTIDE SEQUENCE [LARGE SCALE GENOMIC DNA]</scope>
    <source>
        <strain evidence="3">ATCC 51530 / DSM 4299 / JCM 9571 / NBRC 15438 / GSS1</strain>
    </source>
</reference>
<dbReference type="InterPro" id="IPR021741">
    <property type="entry name" value="DUF3311"/>
</dbReference>
<protein>
    <recommendedName>
        <fullName evidence="4">DUF3311 domain-containing protein</fullName>
    </recommendedName>
</protein>
<keyword evidence="1" id="KW-0812">Transmembrane</keyword>
<evidence type="ECO:0008006" key="4">
    <source>
        <dbReference type="Google" id="ProtNLM"/>
    </source>
</evidence>
<feature type="transmembrane region" description="Helical" evidence="1">
    <location>
        <begin position="12"/>
        <end position="32"/>
    </location>
</feature>
<evidence type="ECO:0000313" key="2">
    <source>
        <dbReference type="EMBL" id="BAB59290.1"/>
    </source>
</evidence>
<sequence length="64" mass="7789">MNSKYKKFLLLLIPYIAILVIAPLLNSIHILVLDMPLIMFWLFIWFFLTPIVTYMIYREDRRVN</sequence>
<gene>
    <name evidence="2" type="ORF">TVG0153694</name>
</gene>
<accession>Q97CF3</accession>
<dbReference type="EMBL" id="BA000011">
    <property type="protein sequence ID" value="BAB59290.1"/>
    <property type="molecule type" value="Genomic_DNA"/>
</dbReference>
<dbReference type="PaxDb" id="273116-14324362"/>
<organism evidence="2 3">
    <name type="scientific">Thermoplasma volcanium (strain ATCC 51530 / DSM 4299 / JCM 9571 / NBRC 15438 / GSS1)</name>
    <dbReference type="NCBI Taxonomy" id="273116"/>
    <lineage>
        <taxon>Archaea</taxon>
        <taxon>Methanobacteriati</taxon>
        <taxon>Thermoplasmatota</taxon>
        <taxon>Thermoplasmata</taxon>
        <taxon>Thermoplasmatales</taxon>
        <taxon>Thermoplasmataceae</taxon>
        <taxon>Thermoplasma</taxon>
    </lineage>
</organism>
<keyword evidence="3" id="KW-1185">Reference proteome</keyword>